<name>A0ABY8U4R1_TETOB</name>
<sequence length="735" mass="82934">MTSITTRASPAHVTSAKGDEAHSMVLQELFDINAINVCIAHSGIDAPTKDRLKAMHKRRTNGNHLLVTYNKNNKKGYGRLYAKHGLSLQMLPADVRNALCGKSVHDIDMVNAHPNFVLHLAKKHGWVCVRLEQLCCSREQVLDELQQAYGMNRGAAKVVLLKLLYLGGLPVGHKNAKAVAELEFGNIGSFTMPPECSCNTYTYLEELQEELRMLARNIAAQYPEHAKEAERQRAANNKTTGHPLATAVSLVVSDVENRALLAVKRELEEGQGRRVTALVYDGLHVLRQEGETELPAELLRACEAAIQRNTDAAIHLVQKPMKTTLELKDVSPLDVDCYTACRLAVLADAKKRKLIRMWKEVWEPVPDTICAYRPVADGSADEQPLRSYLNSVLAGMDAYHEKETTQNKSVTYLEQFQHKAFPMVAAPDFDLLSFVNGVYVLSENRFIGNEDPEAANITTSRRIARHHIDKDFTGSTATPKFDMLVTYQVEDPAAYEWLLVMLGRMLYRVGQLDNWQVMLYIAIAGNKFLDYKDSNGNVTRRVVAVRYQRYLPADQQDGDLEKTIVVEELPALIKRCNELYLQRARENGTKGIWHLLPEYYSAIRHNAAETVNPLREFLRAPCPEPHHSETRHFALYEEGATTPQPQLVLAMQTFMRLTHPGVRAPSKWSGDEVQPLYEEGYERKTVAICKACRQPHKTGCCEHYGSKNKTTTQLWLNLKLVAVEPAGRNHVDDWY</sequence>
<organism evidence="1 2">
    <name type="scientific">Tetradesmus obliquus</name>
    <name type="common">Green alga</name>
    <name type="synonym">Acutodesmus obliquus</name>
    <dbReference type="NCBI Taxonomy" id="3088"/>
    <lineage>
        <taxon>Eukaryota</taxon>
        <taxon>Viridiplantae</taxon>
        <taxon>Chlorophyta</taxon>
        <taxon>core chlorophytes</taxon>
        <taxon>Chlorophyceae</taxon>
        <taxon>CS clade</taxon>
        <taxon>Sphaeropleales</taxon>
        <taxon>Scenedesmaceae</taxon>
        <taxon>Tetradesmus</taxon>
    </lineage>
</organism>
<protein>
    <submittedName>
        <fullName evidence="1">Uncharacterized protein</fullName>
    </submittedName>
</protein>
<dbReference type="EMBL" id="CP126213">
    <property type="protein sequence ID" value="WIA15638.1"/>
    <property type="molecule type" value="Genomic_DNA"/>
</dbReference>
<gene>
    <name evidence="1" type="ORF">OEZ85_002265</name>
</gene>
<proteinExistence type="predicted"/>
<evidence type="ECO:0000313" key="1">
    <source>
        <dbReference type="EMBL" id="WIA15638.1"/>
    </source>
</evidence>
<evidence type="ECO:0000313" key="2">
    <source>
        <dbReference type="Proteomes" id="UP001244341"/>
    </source>
</evidence>
<accession>A0ABY8U4R1</accession>
<keyword evidence="2" id="KW-1185">Reference proteome</keyword>
<reference evidence="1 2" key="1">
    <citation type="submission" date="2023-05" db="EMBL/GenBank/DDBJ databases">
        <title>A 100% complete, gapless, phased diploid assembly of the Scenedesmus obliquus UTEX 3031 genome.</title>
        <authorList>
            <person name="Biondi T.C."/>
            <person name="Hanschen E.R."/>
            <person name="Kwon T."/>
            <person name="Eng W."/>
            <person name="Kruse C.P.S."/>
            <person name="Koehler S.I."/>
            <person name="Kunde Y."/>
            <person name="Gleasner C.D."/>
            <person name="You Mak K.T."/>
            <person name="Polle J."/>
            <person name="Hovde B.T."/>
            <person name="Starkenburg S.R."/>
        </authorList>
    </citation>
    <scope>NUCLEOTIDE SEQUENCE [LARGE SCALE GENOMIC DNA]</scope>
    <source>
        <strain evidence="1 2">DOE0152z</strain>
    </source>
</reference>
<dbReference type="Proteomes" id="UP001244341">
    <property type="component" value="Chromosome 6b"/>
</dbReference>